<dbReference type="EMBL" id="LIAE01006519">
    <property type="protein sequence ID" value="PAV88391.1"/>
    <property type="molecule type" value="Genomic_DNA"/>
</dbReference>
<keyword evidence="1" id="KW-0732">Signal</keyword>
<feature type="chain" id="PRO_5012719775" evidence="1">
    <location>
        <begin position="21"/>
        <end position="106"/>
    </location>
</feature>
<reference evidence="2 3" key="1">
    <citation type="journal article" date="2017" name="Curr. Biol.">
        <title>Genome architecture and evolution of a unichromosomal asexual nematode.</title>
        <authorList>
            <person name="Fradin H."/>
            <person name="Zegar C."/>
            <person name="Gutwein M."/>
            <person name="Lucas J."/>
            <person name="Kovtun M."/>
            <person name="Corcoran D."/>
            <person name="Baugh L.R."/>
            <person name="Kiontke K."/>
            <person name="Gunsalus K."/>
            <person name="Fitch D.H."/>
            <person name="Piano F."/>
        </authorList>
    </citation>
    <scope>NUCLEOTIDE SEQUENCE [LARGE SCALE GENOMIC DNA]</scope>
    <source>
        <strain evidence="2">PF1309</strain>
    </source>
</reference>
<protein>
    <submittedName>
        <fullName evidence="2">Uncharacterized protein</fullName>
    </submittedName>
</protein>
<keyword evidence="3" id="KW-1185">Reference proteome</keyword>
<evidence type="ECO:0000313" key="2">
    <source>
        <dbReference type="EMBL" id="PAV88391.1"/>
    </source>
</evidence>
<feature type="signal peptide" evidence="1">
    <location>
        <begin position="1"/>
        <end position="20"/>
    </location>
</feature>
<evidence type="ECO:0000313" key="3">
    <source>
        <dbReference type="Proteomes" id="UP000218231"/>
    </source>
</evidence>
<dbReference type="AlphaFoldDB" id="A0A2A2LQ67"/>
<name>A0A2A2LQ67_9BILA</name>
<gene>
    <name evidence="2" type="ORF">WR25_05985</name>
</gene>
<proteinExistence type="predicted"/>
<sequence length="106" mass="12271">MRSILLCLLILFFEFAAIRCSVLPFMGKCYSTGHLKDKVAHLKSGQKKIDEKEVRCDKYNTPCINIKEVETKSNGTKIIRKFCDNDEEVWKNVCKEKDVLLQEDVV</sequence>
<organism evidence="2 3">
    <name type="scientific">Diploscapter pachys</name>
    <dbReference type="NCBI Taxonomy" id="2018661"/>
    <lineage>
        <taxon>Eukaryota</taxon>
        <taxon>Metazoa</taxon>
        <taxon>Ecdysozoa</taxon>
        <taxon>Nematoda</taxon>
        <taxon>Chromadorea</taxon>
        <taxon>Rhabditida</taxon>
        <taxon>Rhabditina</taxon>
        <taxon>Rhabditomorpha</taxon>
        <taxon>Rhabditoidea</taxon>
        <taxon>Rhabditidae</taxon>
        <taxon>Diploscapter</taxon>
    </lineage>
</organism>
<evidence type="ECO:0000256" key="1">
    <source>
        <dbReference type="SAM" id="SignalP"/>
    </source>
</evidence>
<comment type="caution">
    <text evidence="2">The sequence shown here is derived from an EMBL/GenBank/DDBJ whole genome shotgun (WGS) entry which is preliminary data.</text>
</comment>
<dbReference type="Proteomes" id="UP000218231">
    <property type="component" value="Unassembled WGS sequence"/>
</dbReference>
<accession>A0A2A2LQ67</accession>